<dbReference type="Pfam" id="PF00106">
    <property type="entry name" value="adh_short"/>
    <property type="match status" value="1"/>
</dbReference>
<dbReference type="GeneID" id="8444571"/>
<organism evidence="2 3">
    <name type="scientific">Uncinocarpus reesii (strain UAMH 1704)</name>
    <dbReference type="NCBI Taxonomy" id="336963"/>
    <lineage>
        <taxon>Eukaryota</taxon>
        <taxon>Fungi</taxon>
        <taxon>Dikarya</taxon>
        <taxon>Ascomycota</taxon>
        <taxon>Pezizomycotina</taxon>
        <taxon>Eurotiomycetes</taxon>
        <taxon>Eurotiomycetidae</taxon>
        <taxon>Onygenales</taxon>
        <taxon>Onygenaceae</taxon>
        <taxon>Uncinocarpus</taxon>
    </lineage>
</organism>
<dbReference type="Proteomes" id="UP000002058">
    <property type="component" value="Unassembled WGS sequence"/>
</dbReference>
<dbReference type="InterPro" id="IPR036291">
    <property type="entry name" value="NAD(P)-bd_dom_sf"/>
</dbReference>
<dbReference type="HOGENOM" id="CLU_010194_44_4_1"/>
<accession>C4JY76</accession>
<keyword evidence="3" id="KW-1185">Reference proteome</keyword>
<gene>
    <name evidence="2" type="ORF">UREG_07127</name>
</gene>
<dbReference type="PANTHER" id="PTHR43157">
    <property type="entry name" value="PHOSPHATIDYLINOSITOL-GLYCAN BIOSYNTHESIS CLASS F PROTEIN-RELATED"/>
    <property type="match status" value="1"/>
</dbReference>
<dbReference type="GO" id="GO:0016491">
    <property type="term" value="F:oxidoreductase activity"/>
    <property type="evidence" value="ECO:0007669"/>
    <property type="project" value="UniProtKB-KW"/>
</dbReference>
<dbReference type="OrthoDB" id="542013at2759"/>
<dbReference type="InterPro" id="IPR002347">
    <property type="entry name" value="SDR_fam"/>
</dbReference>
<sequence>MASMVTGLYRLLKGRFTPPVDPTASLENKTVLVTGGNCGLGLEAVIKYVNLGASTVILGCRSIERGNQAKSTIEILSGRQDIVQVWQLDLNSYDSVIAFSERVNKELSQLDIVLLNAGALNREYLLSPEGWEQTIQVNALSTILLALLLLPKLRDSCTEEGQAHLTFTSSGTHKFVKRSELVSPDNKPILQHINREAKYHSLSQYRTSKILLEFAVKRIALITLEESGKPSVIVNSACPGLCTTNLERDYKTNFVERFFGAIFYFIVGRTAEQGSRSLVSATLLGEDSHGKYWTHDAFPDLSQFLVATEEGKRLQEKAWEEIVEELKIRSPLIEELVRVF</sequence>
<dbReference type="Gene3D" id="3.40.50.720">
    <property type="entry name" value="NAD(P)-binding Rossmann-like Domain"/>
    <property type="match status" value="1"/>
</dbReference>
<dbReference type="STRING" id="336963.C4JY76"/>
<reference evidence="3" key="1">
    <citation type="journal article" date="2009" name="Genome Res.">
        <title>Comparative genomic analyses of the human fungal pathogens Coccidioides and their relatives.</title>
        <authorList>
            <person name="Sharpton T.J."/>
            <person name="Stajich J.E."/>
            <person name="Rounsley S.D."/>
            <person name="Gardner M.J."/>
            <person name="Wortman J.R."/>
            <person name="Jordar V.S."/>
            <person name="Maiti R."/>
            <person name="Kodira C.D."/>
            <person name="Neafsey D.E."/>
            <person name="Zeng Q."/>
            <person name="Hung C.-Y."/>
            <person name="McMahan C."/>
            <person name="Muszewska A."/>
            <person name="Grynberg M."/>
            <person name="Mandel M.A."/>
            <person name="Kellner E.M."/>
            <person name="Barker B.M."/>
            <person name="Galgiani J.N."/>
            <person name="Orbach M.J."/>
            <person name="Kirkland T.N."/>
            <person name="Cole G.T."/>
            <person name="Henn M.R."/>
            <person name="Birren B.W."/>
            <person name="Taylor J.W."/>
        </authorList>
    </citation>
    <scope>NUCLEOTIDE SEQUENCE [LARGE SCALE GENOMIC DNA]</scope>
    <source>
        <strain evidence="3">UAMH 1704</strain>
    </source>
</reference>
<name>C4JY76_UNCRE</name>
<dbReference type="EMBL" id="CH476619">
    <property type="protein sequence ID" value="EEP82262.1"/>
    <property type="molecule type" value="Genomic_DNA"/>
</dbReference>
<evidence type="ECO:0000313" key="2">
    <source>
        <dbReference type="EMBL" id="EEP82262.1"/>
    </source>
</evidence>
<dbReference type="AlphaFoldDB" id="C4JY76"/>
<dbReference type="eggNOG" id="KOG1208">
    <property type="taxonomic scope" value="Eukaryota"/>
</dbReference>
<evidence type="ECO:0000256" key="1">
    <source>
        <dbReference type="ARBA" id="ARBA00023002"/>
    </source>
</evidence>
<dbReference type="PANTHER" id="PTHR43157:SF22">
    <property type="entry name" value="SHORT-CHAIN DEHYDROGENASE_REDUCTASE PHMF"/>
    <property type="match status" value="1"/>
</dbReference>
<proteinExistence type="predicted"/>
<dbReference type="KEGG" id="ure:UREG_07127"/>
<dbReference type="InParanoid" id="C4JY76"/>
<dbReference type="VEuPathDB" id="FungiDB:UREG_07127"/>
<keyword evidence="1" id="KW-0560">Oxidoreductase</keyword>
<dbReference type="RefSeq" id="XP_002582354.1">
    <property type="nucleotide sequence ID" value="XM_002582308.1"/>
</dbReference>
<dbReference type="SUPFAM" id="SSF51735">
    <property type="entry name" value="NAD(P)-binding Rossmann-fold domains"/>
    <property type="match status" value="1"/>
</dbReference>
<protein>
    <submittedName>
        <fullName evidence="2">Uncharacterized protein</fullName>
    </submittedName>
</protein>
<evidence type="ECO:0000313" key="3">
    <source>
        <dbReference type="Proteomes" id="UP000002058"/>
    </source>
</evidence>
<dbReference type="OMA" id="VESHGKC"/>
<dbReference type="PRINTS" id="PR00081">
    <property type="entry name" value="GDHRDH"/>
</dbReference>